<accession>A0ABD4T9C9</accession>
<proteinExistence type="predicted"/>
<evidence type="ECO:0000313" key="3">
    <source>
        <dbReference type="Proteomes" id="UP000031561"/>
    </source>
</evidence>
<keyword evidence="1" id="KW-0472">Membrane</keyword>
<reference evidence="2 3" key="1">
    <citation type="journal article" date="2015" name="Genome Announc.">
        <title>Draft Genome Sequence of Filamentous Marine Cyanobacterium Lyngbya confervoides Strain BDU141951.</title>
        <authorList>
            <person name="Chandrababunaidu M.M."/>
            <person name="Sen D."/>
            <person name="Tripathy S."/>
        </authorList>
    </citation>
    <scope>NUCLEOTIDE SEQUENCE [LARGE SCALE GENOMIC DNA]</scope>
    <source>
        <strain evidence="2 3">BDU141951</strain>
    </source>
</reference>
<protein>
    <submittedName>
        <fullName evidence="2">Phosphate ABC transporter permease</fullName>
    </submittedName>
</protein>
<dbReference type="RefSeq" id="WP_166277341.1">
    <property type="nucleotide sequence ID" value="NZ_JTHE03000106.1"/>
</dbReference>
<evidence type="ECO:0000313" key="2">
    <source>
        <dbReference type="EMBL" id="MCM1984880.1"/>
    </source>
</evidence>
<comment type="caution">
    <text evidence="2">The sequence shown here is derived from an EMBL/GenBank/DDBJ whole genome shotgun (WGS) entry which is preliminary data.</text>
</comment>
<dbReference type="Proteomes" id="UP000031561">
    <property type="component" value="Unassembled WGS sequence"/>
</dbReference>
<feature type="transmembrane region" description="Helical" evidence="1">
    <location>
        <begin position="60"/>
        <end position="80"/>
    </location>
</feature>
<keyword evidence="3" id="KW-1185">Reference proteome</keyword>
<dbReference type="AlphaFoldDB" id="A0ABD4T9C9"/>
<keyword evidence="1" id="KW-1133">Transmembrane helix</keyword>
<dbReference type="EMBL" id="JTHE03000106">
    <property type="protein sequence ID" value="MCM1984880.1"/>
    <property type="molecule type" value="Genomic_DNA"/>
</dbReference>
<name>A0ABD4T9C9_9CYAN</name>
<sequence>MLVPITRSKFEQLMPLTATGAQYQFYWGKTQDLLRRCLISLAVLVVVFILTAVIGEGLRLLLGLVAGLYWLWAPVLWATLRNRKIRQYPYSGFWQGRVYDVFISEDLIGTEESVNQAGQLVIVENRERRINLELEDRMGTVIQVQAPLQRNHRPIRPGDRAELLILSRSPDLSPIEQVSDVYIPNHDVWVSDYPYLQRQSFEQVSRELAYEHRRRRRR</sequence>
<keyword evidence="1" id="KW-0812">Transmembrane</keyword>
<organism evidence="2 3">
    <name type="scientific">Lyngbya confervoides BDU141951</name>
    <dbReference type="NCBI Taxonomy" id="1574623"/>
    <lineage>
        <taxon>Bacteria</taxon>
        <taxon>Bacillati</taxon>
        <taxon>Cyanobacteriota</taxon>
        <taxon>Cyanophyceae</taxon>
        <taxon>Oscillatoriophycideae</taxon>
        <taxon>Oscillatoriales</taxon>
        <taxon>Microcoleaceae</taxon>
        <taxon>Lyngbya</taxon>
    </lineage>
</organism>
<feature type="transmembrane region" description="Helical" evidence="1">
    <location>
        <begin position="33"/>
        <end position="54"/>
    </location>
</feature>
<gene>
    <name evidence="2" type="ORF">QQ91_0018825</name>
</gene>
<evidence type="ECO:0000256" key="1">
    <source>
        <dbReference type="SAM" id="Phobius"/>
    </source>
</evidence>